<comment type="catalytic activity">
    <reaction evidence="13 14 15">
        <text>protoporphyrinogen IX + 3 A = protoporphyrin IX + 3 AH2</text>
        <dbReference type="Rhea" id="RHEA:62000"/>
        <dbReference type="ChEBI" id="CHEBI:13193"/>
        <dbReference type="ChEBI" id="CHEBI:17499"/>
        <dbReference type="ChEBI" id="CHEBI:57306"/>
        <dbReference type="ChEBI" id="CHEBI:57307"/>
    </reaction>
</comment>
<evidence type="ECO:0000256" key="12">
    <source>
        <dbReference type="ARBA" id="ARBA00023136"/>
    </source>
</evidence>
<evidence type="ECO:0000256" key="13">
    <source>
        <dbReference type="ARBA" id="ARBA00048390"/>
    </source>
</evidence>
<evidence type="ECO:0000256" key="1">
    <source>
        <dbReference type="ARBA" id="ARBA00004651"/>
    </source>
</evidence>
<dbReference type="EC" id="1.3.99.-" evidence="14 15"/>
<dbReference type="EMBL" id="VLPL01000002">
    <property type="protein sequence ID" value="TSJ46315.1"/>
    <property type="molecule type" value="Genomic_DNA"/>
</dbReference>
<keyword evidence="5 14" id="KW-1003">Cell membrane</keyword>
<proteinExistence type="inferred from homology"/>
<feature type="transmembrane region" description="Helical" evidence="14">
    <location>
        <begin position="61"/>
        <end position="84"/>
    </location>
</feature>
<dbReference type="NCBIfam" id="TIGR00701">
    <property type="entry name" value="protoporphyrinogen oxidase HemJ"/>
    <property type="match status" value="1"/>
</dbReference>
<evidence type="ECO:0000256" key="3">
    <source>
        <dbReference type="ARBA" id="ARBA00006501"/>
    </source>
</evidence>
<evidence type="ECO:0000256" key="15">
    <source>
        <dbReference type="PIRNR" id="PIRNR004638"/>
    </source>
</evidence>
<evidence type="ECO:0000256" key="11">
    <source>
        <dbReference type="ARBA" id="ARBA00023004"/>
    </source>
</evidence>
<gene>
    <name evidence="16" type="primary">hemJ</name>
    <name evidence="16" type="ORF">FO442_03935</name>
</gene>
<keyword evidence="17" id="KW-1185">Reference proteome</keyword>
<comment type="caution">
    <text evidence="16">The sequence shown here is derived from an EMBL/GenBank/DDBJ whole genome shotgun (WGS) entry which is preliminary data.</text>
</comment>
<comment type="similarity">
    <text evidence="3 14 15">Belongs to the HemJ family.</text>
</comment>
<feature type="binding site" description="axial binding residue" evidence="14">
    <location>
        <position position="15"/>
    </location>
    <ligand>
        <name>heme</name>
        <dbReference type="ChEBI" id="CHEBI:30413"/>
    </ligand>
    <ligandPart>
        <name>Fe</name>
        <dbReference type="ChEBI" id="CHEBI:18248"/>
    </ligandPart>
</feature>
<reference evidence="16 17" key="1">
    <citation type="submission" date="2019-07" db="EMBL/GenBank/DDBJ databases">
        <authorList>
            <person name="Huq M.A."/>
        </authorList>
    </citation>
    <scope>NUCLEOTIDE SEQUENCE [LARGE SCALE GENOMIC DNA]</scope>
    <source>
        <strain evidence="16 17">MAH-3</strain>
    </source>
</reference>
<comment type="subcellular location">
    <subcellularLocation>
        <location evidence="1 14">Cell membrane</location>
        <topology evidence="1 14">Multi-pass membrane protein</topology>
    </subcellularLocation>
</comment>
<feature type="binding site" description="axial binding residue" evidence="14">
    <location>
        <position position="96"/>
    </location>
    <ligand>
        <name>heme</name>
        <dbReference type="ChEBI" id="CHEBI:30413"/>
    </ligand>
    <ligandPart>
        <name>Fe</name>
        <dbReference type="ChEBI" id="CHEBI:18248"/>
    </ligandPart>
</feature>
<comment type="pathway">
    <text evidence="2 14 15">Porphyrin-containing compound metabolism; protoporphyrin-IX biosynthesis; protoporphyrin-IX from protoporphyrinogen-IX: step 1/1.</text>
</comment>
<dbReference type="UniPathway" id="UPA00251">
    <property type="reaction ID" value="UER00324"/>
</dbReference>
<dbReference type="AlphaFoldDB" id="A0A556N2L9"/>
<feature type="transmembrane region" description="Helical" evidence="14">
    <location>
        <begin position="131"/>
        <end position="149"/>
    </location>
</feature>
<evidence type="ECO:0000313" key="17">
    <source>
        <dbReference type="Proteomes" id="UP000316008"/>
    </source>
</evidence>
<feature type="transmembrane region" description="Helical" evidence="14">
    <location>
        <begin position="90"/>
        <end position="110"/>
    </location>
</feature>
<keyword evidence="12 14" id="KW-0472">Membrane</keyword>
<comment type="cofactor">
    <cofactor evidence="14 15">
        <name>heme b</name>
        <dbReference type="ChEBI" id="CHEBI:60344"/>
    </cofactor>
    <text evidence="14 15">Binds 1 heme b (iron(II)-protoporphyrin IX) group per subunit.</text>
</comment>
<dbReference type="GO" id="GO:0046872">
    <property type="term" value="F:metal ion binding"/>
    <property type="evidence" value="ECO:0007669"/>
    <property type="project" value="UniProtKB-UniRule"/>
</dbReference>
<evidence type="ECO:0000256" key="9">
    <source>
        <dbReference type="ARBA" id="ARBA00022989"/>
    </source>
</evidence>
<dbReference type="HAMAP" id="MF_02239">
    <property type="entry name" value="HemJ"/>
    <property type="match status" value="1"/>
</dbReference>
<keyword evidence="7 14" id="KW-0812">Transmembrane</keyword>
<keyword evidence="8 14" id="KW-0479">Metal-binding</keyword>
<dbReference type="PANTHER" id="PTHR40255:SF1">
    <property type="entry name" value="PROTOPORPHYRINOGEN IX OXIDASE"/>
    <property type="match status" value="1"/>
</dbReference>
<comment type="subunit">
    <text evidence="14">Homodimer.</text>
</comment>
<evidence type="ECO:0000256" key="10">
    <source>
        <dbReference type="ARBA" id="ARBA00023002"/>
    </source>
</evidence>
<evidence type="ECO:0000256" key="6">
    <source>
        <dbReference type="ARBA" id="ARBA00022617"/>
    </source>
</evidence>
<dbReference type="RefSeq" id="WP_144331852.1">
    <property type="nucleotide sequence ID" value="NZ_VLPL01000002.1"/>
</dbReference>
<dbReference type="GO" id="GO:0070818">
    <property type="term" value="F:protoporphyrinogen oxidase activity"/>
    <property type="evidence" value="ECO:0007669"/>
    <property type="project" value="UniProtKB-UniRule"/>
</dbReference>
<name>A0A556N2L9_9FLAO</name>
<dbReference type="GO" id="GO:0005886">
    <property type="term" value="C:plasma membrane"/>
    <property type="evidence" value="ECO:0007669"/>
    <property type="project" value="UniProtKB-SubCell"/>
</dbReference>
<evidence type="ECO:0000256" key="8">
    <source>
        <dbReference type="ARBA" id="ARBA00022723"/>
    </source>
</evidence>
<dbReference type="Pfam" id="PF03653">
    <property type="entry name" value="UPF0093"/>
    <property type="match status" value="1"/>
</dbReference>
<dbReference type="InterPro" id="IPR005265">
    <property type="entry name" value="HemJ-like"/>
</dbReference>
<sequence>MNFLIDNYNIWKALHIIFVVSWFAGLFYMVRLFIYHTEANARPDDEKRVLQQQFNVMQNRLWYIITTPAMILTVVFGTLMLFANPGLLKMPWMHIKLTFVVILLVYHFICQGIMNRLKDGSSKWTSGHLRMWNELATLILVAIVFLVILKTSLGWIGGVIGFFGVGIALMLGIRLYKKLRKN</sequence>
<keyword evidence="11 14" id="KW-0408">Iron</keyword>
<dbReference type="OrthoDB" id="9800824at2"/>
<evidence type="ECO:0000256" key="5">
    <source>
        <dbReference type="ARBA" id="ARBA00022475"/>
    </source>
</evidence>
<keyword evidence="9 14" id="KW-1133">Transmembrane helix</keyword>
<comment type="function">
    <text evidence="14 15">Catalyzes the oxidation of protoporphyrinogen IX to protoporphyrin IX.</text>
</comment>
<protein>
    <recommendedName>
        <fullName evidence="4 14">Protoporphyrinogen IX oxidase</fullName>
        <shortName evidence="14">PPO</shortName>
        <ecNumber evidence="14 15">1.3.99.-</ecNumber>
    </recommendedName>
</protein>
<feature type="transmembrane region" description="Helical" evidence="14">
    <location>
        <begin position="155"/>
        <end position="176"/>
    </location>
</feature>
<evidence type="ECO:0000256" key="14">
    <source>
        <dbReference type="HAMAP-Rule" id="MF_02239"/>
    </source>
</evidence>
<dbReference type="GO" id="GO:0006782">
    <property type="term" value="P:protoporphyrinogen IX biosynthetic process"/>
    <property type="evidence" value="ECO:0007669"/>
    <property type="project" value="UniProtKB-UniRule"/>
</dbReference>
<evidence type="ECO:0000256" key="7">
    <source>
        <dbReference type="ARBA" id="ARBA00022692"/>
    </source>
</evidence>
<evidence type="ECO:0000256" key="2">
    <source>
        <dbReference type="ARBA" id="ARBA00005073"/>
    </source>
</evidence>
<evidence type="ECO:0000256" key="4">
    <source>
        <dbReference type="ARBA" id="ARBA00017504"/>
    </source>
</evidence>
<keyword evidence="6 14" id="KW-0349">Heme</keyword>
<keyword evidence="10 14" id="KW-0560">Oxidoreductase</keyword>
<accession>A0A556N2L9</accession>
<evidence type="ECO:0000313" key="16">
    <source>
        <dbReference type="EMBL" id="TSJ46315.1"/>
    </source>
</evidence>
<dbReference type="PIRSF" id="PIRSF004638">
    <property type="entry name" value="UCP004638"/>
    <property type="match status" value="1"/>
</dbReference>
<feature type="transmembrane region" description="Helical" evidence="14">
    <location>
        <begin position="13"/>
        <end position="34"/>
    </location>
</feature>
<dbReference type="PANTHER" id="PTHR40255">
    <property type="entry name" value="UPF0093 MEMBRANE PROTEIN SLR1790"/>
    <property type="match status" value="1"/>
</dbReference>
<organism evidence="16 17">
    <name type="scientific">Fluviicola chungangensis</name>
    <dbReference type="NCBI Taxonomy" id="2597671"/>
    <lineage>
        <taxon>Bacteria</taxon>
        <taxon>Pseudomonadati</taxon>
        <taxon>Bacteroidota</taxon>
        <taxon>Flavobacteriia</taxon>
        <taxon>Flavobacteriales</taxon>
        <taxon>Crocinitomicaceae</taxon>
        <taxon>Fluviicola</taxon>
    </lineage>
</organism>
<dbReference type="Proteomes" id="UP000316008">
    <property type="component" value="Unassembled WGS sequence"/>
</dbReference>